<dbReference type="OrthoDB" id="3265255at2759"/>
<dbReference type="InterPro" id="IPR012337">
    <property type="entry name" value="RNaseH-like_sf"/>
</dbReference>
<evidence type="ECO:0000313" key="1">
    <source>
        <dbReference type="EMBL" id="KZT74348.1"/>
    </source>
</evidence>
<reference evidence="1 2" key="1">
    <citation type="journal article" date="2016" name="Mol. Biol. Evol.">
        <title>Comparative Genomics of Early-Diverging Mushroom-Forming Fungi Provides Insights into the Origins of Lignocellulose Decay Capabilities.</title>
        <authorList>
            <person name="Nagy L.G."/>
            <person name="Riley R."/>
            <person name="Tritt A."/>
            <person name="Adam C."/>
            <person name="Daum C."/>
            <person name="Floudas D."/>
            <person name="Sun H."/>
            <person name="Yadav J.S."/>
            <person name="Pangilinan J."/>
            <person name="Larsson K.H."/>
            <person name="Matsuura K."/>
            <person name="Barry K."/>
            <person name="Labutti K."/>
            <person name="Kuo R."/>
            <person name="Ohm R.A."/>
            <person name="Bhattacharya S.S."/>
            <person name="Shirouzu T."/>
            <person name="Yoshinaga Y."/>
            <person name="Martin F.M."/>
            <person name="Grigoriev I.V."/>
            <person name="Hibbett D.S."/>
        </authorList>
    </citation>
    <scope>NUCLEOTIDE SEQUENCE [LARGE SCALE GENOMIC DNA]</scope>
    <source>
        <strain evidence="1 2">L-15889</strain>
    </source>
</reference>
<gene>
    <name evidence="1" type="ORF">DAEQUDRAFT_761214</name>
</gene>
<organism evidence="1 2">
    <name type="scientific">Daedalea quercina L-15889</name>
    <dbReference type="NCBI Taxonomy" id="1314783"/>
    <lineage>
        <taxon>Eukaryota</taxon>
        <taxon>Fungi</taxon>
        <taxon>Dikarya</taxon>
        <taxon>Basidiomycota</taxon>
        <taxon>Agaricomycotina</taxon>
        <taxon>Agaricomycetes</taxon>
        <taxon>Polyporales</taxon>
        <taxon>Fomitopsis</taxon>
    </lineage>
</organism>
<dbReference type="Gene3D" id="3.30.420.10">
    <property type="entry name" value="Ribonuclease H-like superfamily/Ribonuclease H"/>
    <property type="match status" value="1"/>
</dbReference>
<proteinExistence type="predicted"/>
<dbReference type="GO" id="GO:0003676">
    <property type="term" value="F:nucleic acid binding"/>
    <property type="evidence" value="ECO:0007669"/>
    <property type="project" value="InterPro"/>
</dbReference>
<protein>
    <submittedName>
        <fullName evidence="1">Uncharacterized protein</fullName>
    </submittedName>
</protein>
<dbReference type="EMBL" id="KV429033">
    <property type="protein sequence ID" value="KZT74348.1"/>
    <property type="molecule type" value="Genomic_DNA"/>
</dbReference>
<dbReference type="InterPro" id="IPR036397">
    <property type="entry name" value="RNaseH_sf"/>
</dbReference>
<evidence type="ECO:0000313" key="2">
    <source>
        <dbReference type="Proteomes" id="UP000076727"/>
    </source>
</evidence>
<accession>A0A165U3H9</accession>
<dbReference type="SUPFAM" id="SSF53098">
    <property type="entry name" value="Ribonuclease H-like"/>
    <property type="match status" value="1"/>
</dbReference>
<dbReference type="AlphaFoldDB" id="A0A165U3H9"/>
<dbReference type="Proteomes" id="UP000076727">
    <property type="component" value="Unassembled WGS sequence"/>
</dbReference>
<keyword evidence="2" id="KW-1185">Reference proteome</keyword>
<dbReference type="STRING" id="1314783.A0A165U3H9"/>
<sequence length="142" mass="16073">MQIPAVLSGIQQGVKMQCLRAEKCKKAMLQYHANVCLNADDIHPPPGAGARPSFTANVNSDTAKYLAGRRAQTSRQELIEDLESMSQRMLDHYMGYRTRVEKKTNVAPTRIIFYRGACNKLQISPKNTMIVVGKHHRIRFFP</sequence>
<name>A0A165U3H9_9APHY</name>